<organism evidence="3 4">
    <name type="scientific">Fasciolopsis buskii</name>
    <dbReference type="NCBI Taxonomy" id="27845"/>
    <lineage>
        <taxon>Eukaryota</taxon>
        <taxon>Metazoa</taxon>
        <taxon>Spiralia</taxon>
        <taxon>Lophotrochozoa</taxon>
        <taxon>Platyhelminthes</taxon>
        <taxon>Trematoda</taxon>
        <taxon>Digenea</taxon>
        <taxon>Plagiorchiida</taxon>
        <taxon>Echinostomata</taxon>
        <taxon>Echinostomatoidea</taxon>
        <taxon>Fasciolidae</taxon>
        <taxon>Fasciolopsis</taxon>
    </lineage>
</organism>
<name>A0A8E0VI70_9TREM</name>
<evidence type="ECO:0000313" key="4">
    <source>
        <dbReference type="Proteomes" id="UP000728185"/>
    </source>
</evidence>
<comment type="caution">
    <text evidence="3">The sequence shown here is derived from an EMBL/GenBank/DDBJ whole genome shotgun (WGS) entry which is preliminary data.</text>
</comment>
<feature type="compositionally biased region" description="Low complexity" evidence="1">
    <location>
        <begin position="193"/>
        <end position="206"/>
    </location>
</feature>
<keyword evidence="4" id="KW-1185">Reference proteome</keyword>
<accession>A0A8E0VI70</accession>
<feature type="signal peptide" evidence="2">
    <location>
        <begin position="1"/>
        <end position="26"/>
    </location>
</feature>
<protein>
    <submittedName>
        <fullName evidence="3">Uncharacterized protein</fullName>
    </submittedName>
</protein>
<evidence type="ECO:0000256" key="2">
    <source>
        <dbReference type="SAM" id="SignalP"/>
    </source>
</evidence>
<dbReference type="AlphaFoldDB" id="A0A8E0VI70"/>
<dbReference type="Proteomes" id="UP000728185">
    <property type="component" value="Unassembled WGS sequence"/>
</dbReference>
<feature type="compositionally biased region" description="Basic residues" evidence="1">
    <location>
        <begin position="167"/>
        <end position="192"/>
    </location>
</feature>
<dbReference type="EMBL" id="LUCM01007570">
    <property type="protein sequence ID" value="KAA0189703.1"/>
    <property type="molecule type" value="Genomic_DNA"/>
</dbReference>
<sequence length="206" mass="23935">MCRPRYTSVHSMLLTILVLSYRAALAEPKVRVHVNDRRSGVAYFIPHDAPASNKGPSVVPTSEKDEVRRLLMEEIPSASEEPELTSGIAISLSSDQEINAVIIDCRGQPVKFEREKELPVAVRELSFGLCVSFPGVKPEDSGGLSYMFHRTQFCMWTANGTSSPKQQPRRLHDHHCRRRRRRRRRRHHHHQWQRQQQKQQQQQQRE</sequence>
<keyword evidence="2" id="KW-0732">Signal</keyword>
<dbReference type="OrthoDB" id="10583441at2759"/>
<evidence type="ECO:0000256" key="1">
    <source>
        <dbReference type="SAM" id="MobiDB-lite"/>
    </source>
</evidence>
<reference evidence="3" key="1">
    <citation type="submission" date="2019-05" db="EMBL/GenBank/DDBJ databases">
        <title>Annotation for the trematode Fasciolopsis buski.</title>
        <authorList>
            <person name="Choi Y.-J."/>
        </authorList>
    </citation>
    <scope>NUCLEOTIDE SEQUENCE</scope>
    <source>
        <strain evidence="3">HT</strain>
        <tissue evidence="3">Whole worm</tissue>
    </source>
</reference>
<evidence type="ECO:0000313" key="3">
    <source>
        <dbReference type="EMBL" id="KAA0189703.1"/>
    </source>
</evidence>
<gene>
    <name evidence="3" type="ORF">FBUS_05646</name>
</gene>
<proteinExistence type="predicted"/>
<feature type="chain" id="PRO_5034217375" evidence="2">
    <location>
        <begin position="27"/>
        <end position="206"/>
    </location>
</feature>
<feature type="region of interest" description="Disordered" evidence="1">
    <location>
        <begin position="159"/>
        <end position="206"/>
    </location>
</feature>